<protein>
    <submittedName>
        <fullName evidence="4">Ankyrin repeat domain-containing protein</fullName>
    </submittedName>
</protein>
<accession>A0A934WVZ3</accession>
<evidence type="ECO:0000313" key="4">
    <source>
        <dbReference type="EMBL" id="MBK6263946.1"/>
    </source>
</evidence>
<dbReference type="PANTHER" id="PTHR24171:SF8">
    <property type="entry name" value="BRCA1-ASSOCIATED RING DOMAIN PROTEIN 1"/>
    <property type="match status" value="1"/>
</dbReference>
<dbReference type="GO" id="GO:0004842">
    <property type="term" value="F:ubiquitin-protein transferase activity"/>
    <property type="evidence" value="ECO:0007669"/>
    <property type="project" value="TreeGrafter"/>
</dbReference>
<proteinExistence type="predicted"/>
<dbReference type="Proteomes" id="UP000611723">
    <property type="component" value="Unassembled WGS sequence"/>
</dbReference>
<sequence length="197" mass="21441">MKTNKNNSVKTSSFKLVCLLTLLVTLGCSDQKGFTQQKQSSDSETKAPAVDIHTAVLTDNSDALKQHIAAGSNLNEKDPYGGSSPLISAALFGKTEMAKILIEADADINFRNNEGSTALHTAAFFCRPEIVKMLLDKGADKTIRNKYESTAYESVAGPFSELKSSYDMMGQMLAPMGLKLDYAYIEKTRPEIAAMLK</sequence>
<organism evidence="4 5">
    <name type="scientific">Marivirga aurantiaca</name>
    <dbReference type="NCBI Taxonomy" id="2802615"/>
    <lineage>
        <taxon>Bacteria</taxon>
        <taxon>Pseudomonadati</taxon>
        <taxon>Bacteroidota</taxon>
        <taxon>Cytophagia</taxon>
        <taxon>Cytophagales</taxon>
        <taxon>Marivirgaceae</taxon>
        <taxon>Marivirga</taxon>
    </lineage>
</organism>
<dbReference type="Gene3D" id="1.25.40.20">
    <property type="entry name" value="Ankyrin repeat-containing domain"/>
    <property type="match status" value="2"/>
</dbReference>
<feature type="repeat" description="ANK" evidence="3">
    <location>
        <begin position="114"/>
        <end position="146"/>
    </location>
</feature>
<dbReference type="InterPro" id="IPR036770">
    <property type="entry name" value="Ankyrin_rpt-contain_sf"/>
</dbReference>
<name>A0A934WVZ3_9BACT</name>
<dbReference type="SUPFAM" id="SSF48403">
    <property type="entry name" value="Ankyrin repeat"/>
    <property type="match status" value="1"/>
</dbReference>
<keyword evidence="1" id="KW-0677">Repeat</keyword>
<evidence type="ECO:0000256" key="2">
    <source>
        <dbReference type="ARBA" id="ARBA00023043"/>
    </source>
</evidence>
<feature type="repeat" description="ANK" evidence="3">
    <location>
        <begin position="81"/>
        <end position="113"/>
    </location>
</feature>
<dbReference type="SMART" id="SM00248">
    <property type="entry name" value="ANK"/>
    <property type="match status" value="2"/>
</dbReference>
<dbReference type="EMBL" id="JAEQBW010000001">
    <property type="protein sequence ID" value="MBK6263946.1"/>
    <property type="molecule type" value="Genomic_DNA"/>
</dbReference>
<dbReference type="Pfam" id="PF12796">
    <property type="entry name" value="Ank_2"/>
    <property type="match status" value="1"/>
</dbReference>
<dbReference type="InterPro" id="IPR002110">
    <property type="entry name" value="Ankyrin_rpt"/>
</dbReference>
<dbReference type="PROSITE" id="PS51257">
    <property type="entry name" value="PROKAR_LIPOPROTEIN"/>
    <property type="match status" value="1"/>
</dbReference>
<dbReference type="PROSITE" id="PS50297">
    <property type="entry name" value="ANK_REP_REGION"/>
    <property type="match status" value="2"/>
</dbReference>
<reference evidence="4" key="1">
    <citation type="submission" date="2021-01" db="EMBL/GenBank/DDBJ databases">
        <title>Marivirga aurantiaca sp. nov., isolated from intertidal surface sediments.</title>
        <authorList>
            <person name="Zhang M."/>
        </authorList>
    </citation>
    <scope>NUCLEOTIDE SEQUENCE</scope>
    <source>
        <strain evidence="4">S37H4</strain>
    </source>
</reference>
<gene>
    <name evidence="4" type="ORF">JKA74_02765</name>
</gene>
<dbReference type="GO" id="GO:0085020">
    <property type="term" value="P:protein K6-linked ubiquitination"/>
    <property type="evidence" value="ECO:0007669"/>
    <property type="project" value="TreeGrafter"/>
</dbReference>
<keyword evidence="5" id="KW-1185">Reference proteome</keyword>
<dbReference type="PANTHER" id="PTHR24171">
    <property type="entry name" value="ANKYRIN REPEAT DOMAIN-CONTAINING PROTEIN 39-RELATED"/>
    <property type="match status" value="1"/>
</dbReference>
<evidence type="ECO:0000256" key="1">
    <source>
        <dbReference type="ARBA" id="ARBA00022737"/>
    </source>
</evidence>
<comment type="caution">
    <text evidence="4">The sequence shown here is derived from an EMBL/GenBank/DDBJ whole genome shotgun (WGS) entry which is preliminary data.</text>
</comment>
<evidence type="ECO:0000256" key="3">
    <source>
        <dbReference type="PROSITE-ProRule" id="PRU00023"/>
    </source>
</evidence>
<keyword evidence="2 3" id="KW-0040">ANK repeat</keyword>
<dbReference type="AlphaFoldDB" id="A0A934WVZ3"/>
<dbReference type="PROSITE" id="PS50088">
    <property type="entry name" value="ANK_REPEAT"/>
    <property type="match status" value="2"/>
</dbReference>
<dbReference type="RefSeq" id="WP_201429626.1">
    <property type="nucleotide sequence ID" value="NZ_JAEQBW010000001.1"/>
</dbReference>
<evidence type="ECO:0000313" key="5">
    <source>
        <dbReference type="Proteomes" id="UP000611723"/>
    </source>
</evidence>